<dbReference type="Proteomes" id="UP000054843">
    <property type="component" value="Unassembled WGS sequence"/>
</dbReference>
<dbReference type="AlphaFoldDB" id="A0A0V1N6T9"/>
<reference evidence="1 2" key="1">
    <citation type="submission" date="2015-01" db="EMBL/GenBank/DDBJ databases">
        <title>Evolution of Trichinella species and genotypes.</title>
        <authorList>
            <person name="Korhonen P.K."/>
            <person name="Edoardo P."/>
            <person name="Giuseppe L.R."/>
            <person name="Gasser R.B."/>
        </authorList>
    </citation>
    <scope>NUCLEOTIDE SEQUENCE [LARGE SCALE GENOMIC DNA]</scope>
    <source>
        <strain evidence="1">ISS1980</strain>
    </source>
</reference>
<organism evidence="1 2">
    <name type="scientific">Trichinella papuae</name>
    <dbReference type="NCBI Taxonomy" id="268474"/>
    <lineage>
        <taxon>Eukaryota</taxon>
        <taxon>Metazoa</taxon>
        <taxon>Ecdysozoa</taxon>
        <taxon>Nematoda</taxon>
        <taxon>Enoplea</taxon>
        <taxon>Dorylaimia</taxon>
        <taxon>Trichinellida</taxon>
        <taxon>Trichinellidae</taxon>
        <taxon>Trichinella</taxon>
    </lineage>
</organism>
<name>A0A0V1N6T9_9BILA</name>
<evidence type="ECO:0000313" key="2">
    <source>
        <dbReference type="Proteomes" id="UP000054843"/>
    </source>
</evidence>
<comment type="caution">
    <text evidence="1">The sequence shown here is derived from an EMBL/GenBank/DDBJ whole genome shotgun (WGS) entry which is preliminary data.</text>
</comment>
<evidence type="ECO:0000313" key="1">
    <source>
        <dbReference type="EMBL" id="KRZ79693.1"/>
    </source>
</evidence>
<gene>
    <name evidence="1" type="ORF">T10_4885</name>
</gene>
<dbReference type="EMBL" id="JYDO01000005">
    <property type="protein sequence ID" value="KRZ79693.1"/>
    <property type="molecule type" value="Genomic_DNA"/>
</dbReference>
<dbReference type="OrthoDB" id="123207at2759"/>
<sequence length="171" mass="19783">MNCFILAFQITCIYFVLKHSNHIFVGNWLFLLKFQNFLNHSLSIDHLFELTMKQEYYSLHLWSDSHFTPLLTGAMVSLSTRELLCYINQVLIAHILCADSQSNSAYVTLIQLLCPHLKHDFYLLNLQMTKVRSFIFTSFLPNGAKRGNLIPAYAIFGYTVANYSSECTDHE</sequence>
<protein>
    <submittedName>
        <fullName evidence="1">Uncharacterized protein</fullName>
    </submittedName>
</protein>
<proteinExistence type="predicted"/>
<keyword evidence="2" id="KW-1185">Reference proteome</keyword>
<accession>A0A0V1N6T9</accession>